<keyword evidence="1" id="KW-0472">Membrane</keyword>
<organism evidence="2">
    <name type="scientific">Aspergillus arachidicola</name>
    <dbReference type="NCBI Taxonomy" id="656916"/>
    <lineage>
        <taxon>Eukaryota</taxon>
        <taxon>Fungi</taxon>
        <taxon>Dikarya</taxon>
        <taxon>Ascomycota</taxon>
        <taxon>Pezizomycotina</taxon>
        <taxon>Eurotiomycetes</taxon>
        <taxon>Eurotiomycetidae</taxon>
        <taxon>Eurotiales</taxon>
        <taxon>Aspergillaceae</taxon>
        <taxon>Aspergillus</taxon>
        <taxon>Aspergillus subgen. Circumdati</taxon>
    </lineage>
</organism>
<name>A0A5N6YNW1_9EURO</name>
<keyword evidence="1" id="KW-1133">Transmembrane helix</keyword>
<evidence type="ECO:0000256" key="1">
    <source>
        <dbReference type="SAM" id="Phobius"/>
    </source>
</evidence>
<dbReference type="AlphaFoldDB" id="A0A5N6YNW1"/>
<dbReference type="Proteomes" id="UP000325558">
    <property type="component" value="Unassembled WGS sequence"/>
</dbReference>
<sequence>MRYMALLLLYVGFWTRVMDRVIARSFGMLLAGLWMQVLLRTLLMMMRCRPRPLKNCSA</sequence>
<reference evidence="2" key="1">
    <citation type="submission" date="2019-04" db="EMBL/GenBank/DDBJ databases">
        <title>Friends and foes A comparative genomics study of 23 Aspergillus species from section Flavi.</title>
        <authorList>
            <consortium name="DOE Joint Genome Institute"/>
            <person name="Kjaerbolling I."/>
            <person name="Vesth T."/>
            <person name="Frisvad J.C."/>
            <person name="Nybo J.L."/>
            <person name="Theobald S."/>
            <person name="Kildgaard S."/>
            <person name="Isbrandt T."/>
            <person name="Kuo A."/>
            <person name="Sato A."/>
            <person name="Lyhne E.K."/>
            <person name="Kogle M.E."/>
            <person name="Wiebenga A."/>
            <person name="Kun R.S."/>
            <person name="Lubbers R.J."/>
            <person name="Makela M.R."/>
            <person name="Barry K."/>
            <person name="Chovatia M."/>
            <person name="Clum A."/>
            <person name="Daum C."/>
            <person name="Haridas S."/>
            <person name="He G."/>
            <person name="LaButti K."/>
            <person name="Lipzen A."/>
            <person name="Mondo S."/>
            <person name="Riley R."/>
            <person name="Salamov A."/>
            <person name="Simmons B.A."/>
            <person name="Magnuson J.K."/>
            <person name="Henrissat B."/>
            <person name="Mortensen U.H."/>
            <person name="Larsen T.O."/>
            <person name="Devries R.P."/>
            <person name="Grigoriev I.V."/>
            <person name="Machida M."/>
            <person name="Baker S.E."/>
            <person name="Andersen M.R."/>
        </authorList>
    </citation>
    <scope>NUCLEOTIDE SEQUENCE</scope>
    <source>
        <strain evidence="2">CBS 117612</strain>
    </source>
</reference>
<feature type="transmembrane region" description="Helical" evidence="1">
    <location>
        <begin position="28"/>
        <end position="45"/>
    </location>
</feature>
<evidence type="ECO:0000313" key="2">
    <source>
        <dbReference type="EMBL" id="KAE8346553.1"/>
    </source>
</evidence>
<gene>
    <name evidence="2" type="ORF">BDV24DRAFT_122994</name>
</gene>
<keyword evidence="1" id="KW-0812">Transmembrane</keyword>
<proteinExistence type="predicted"/>
<accession>A0A5N6YNW1</accession>
<protein>
    <submittedName>
        <fullName evidence="2">Uncharacterized protein</fullName>
    </submittedName>
</protein>
<dbReference type="EMBL" id="ML737115">
    <property type="protein sequence ID" value="KAE8346553.1"/>
    <property type="molecule type" value="Genomic_DNA"/>
</dbReference>